<evidence type="ECO:0000313" key="6">
    <source>
        <dbReference type="EMBL" id="MUN37679.1"/>
    </source>
</evidence>
<sequence length="329" mass="36691">MTTTEAGSEANVPAARPSGAAPTGEGPGEDAGGGARRDAGEGAVQVVGSLSPSRAGDFMTCPLLYRFRVIDKLPERPSAAAARGTLVHAVLERLYDLPTGGRTPEAALELLVPQWERLLEQEPELAELFAGEDGEAERAQWLEQARRMVERYFTLEDPRRLEPAERELFVETVLDSGLKLRGYIDRVDVAPSGDVRIVDYKTGTAPRADFEARALFQMKFYALVLWRLQGRVPRLLQLMYLGNGEVLRYEPDEADLRATQRKVEALWEAIRRAMDTGEWRPRTSRLCDWCDHRERCPQFGGTPPPLPVKPVDRPSPADLESAARERDDL</sequence>
<evidence type="ECO:0000256" key="1">
    <source>
        <dbReference type="ARBA" id="ARBA00022763"/>
    </source>
</evidence>
<evidence type="ECO:0000259" key="5">
    <source>
        <dbReference type="Pfam" id="PF12705"/>
    </source>
</evidence>
<keyword evidence="2" id="KW-0547">Nucleotide-binding</keyword>
<keyword evidence="7" id="KW-1185">Reference proteome</keyword>
<proteinExistence type="predicted"/>
<organism evidence="6 7">
    <name type="scientific">Actinomadura litoris</name>
    <dbReference type="NCBI Taxonomy" id="2678616"/>
    <lineage>
        <taxon>Bacteria</taxon>
        <taxon>Bacillati</taxon>
        <taxon>Actinomycetota</taxon>
        <taxon>Actinomycetes</taxon>
        <taxon>Streptosporangiales</taxon>
        <taxon>Thermomonosporaceae</taxon>
        <taxon>Actinomadura</taxon>
    </lineage>
</organism>
<evidence type="ECO:0000313" key="7">
    <source>
        <dbReference type="Proteomes" id="UP000432015"/>
    </source>
</evidence>
<reference evidence="6 7" key="1">
    <citation type="submission" date="2019-11" db="EMBL/GenBank/DDBJ databases">
        <authorList>
            <person name="Cao P."/>
        </authorList>
    </citation>
    <scope>NUCLEOTIDE SEQUENCE [LARGE SCALE GENOMIC DNA]</scope>
    <source>
        <strain evidence="6 7">NEAU-AAG5</strain>
    </source>
</reference>
<feature type="compositionally biased region" description="Gly residues" evidence="4">
    <location>
        <begin position="25"/>
        <end position="34"/>
    </location>
</feature>
<dbReference type="GO" id="GO:0006281">
    <property type="term" value="P:DNA repair"/>
    <property type="evidence" value="ECO:0007669"/>
    <property type="project" value="UniProtKB-KW"/>
</dbReference>
<accession>A0A7K1KZX0</accession>
<dbReference type="InterPro" id="IPR038726">
    <property type="entry name" value="PDDEXK_AddAB-type"/>
</dbReference>
<comment type="caution">
    <text evidence="6">The sequence shown here is derived from an EMBL/GenBank/DDBJ whole genome shotgun (WGS) entry which is preliminary data.</text>
</comment>
<evidence type="ECO:0000256" key="4">
    <source>
        <dbReference type="SAM" id="MobiDB-lite"/>
    </source>
</evidence>
<dbReference type="InterPro" id="IPR011604">
    <property type="entry name" value="PDDEXK-like_dom_sf"/>
</dbReference>
<gene>
    <name evidence="6" type="ORF">GNZ18_13830</name>
</gene>
<dbReference type="EMBL" id="WOFH01000004">
    <property type="protein sequence ID" value="MUN37679.1"/>
    <property type="molecule type" value="Genomic_DNA"/>
</dbReference>
<evidence type="ECO:0000256" key="3">
    <source>
        <dbReference type="ARBA" id="ARBA00023204"/>
    </source>
</evidence>
<dbReference type="SUPFAM" id="SSF52980">
    <property type="entry name" value="Restriction endonuclease-like"/>
    <property type="match status" value="1"/>
</dbReference>
<dbReference type="RefSeq" id="WP_156216788.1">
    <property type="nucleotide sequence ID" value="NZ_WOFH01000004.1"/>
</dbReference>
<feature type="domain" description="PD-(D/E)XK endonuclease-like" evidence="5">
    <location>
        <begin position="49"/>
        <end position="297"/>
    </location>
</feature>
<protein>
    <submittedName>
        <fullName evidence="6">DUF2800 domain-containing protein</fullName>
    </submittedName>
</protein>
<keyword evidence="3" id="KW-0234">DNA repair</keyword>
<dbReference type="AlphaFoldDB" id="A0A7K1KZX0"/>
<feature type="region of interest" description="Disordered" evidence="4">
    <location>
        <begin position="1"/>
        <end position="40"/>
    </location>
</feature>
<dbReference type="Pfam" id="PF12705">
    <property type="entry name" value="PDDEXK_1"/>
    <property type="match status" value="1"/>
</dbReference>
<name>A0A7K1KZX0_9ACTN</name>
<keyword evidence="2" id="KW-0378">Hydrolase</keyword>
<keyword evidence="2" id="KW-0347">Helicase</keyword>
<dbReference type="GO" id="GO:0004386">
    <property type="term" value="F:helicase activity"/>
    <property type="evidence" value="ECO:0007669"/>
    <property type="project" value="UniProtKB-KW"/>
</dbReference>
<keyword evidence="2" id="KW-0067">ATP-binding</keyword>
<keyword evidence="1" id="KW-0227">DNA damage</keyword>
<dbReference type="InterPro" id="IPR011335">
    <property type="entry name" value="Restrct_endonuc-II-like"/>
</dbReference>
<dbReference type="Proteomes" id="UP000432015">
    <property type="component" value="Unassembled WGS sequence"/>
</dbReference>
<evidence type="ECO:0000256" key="2">
    <source>
        <dbReference type="ARBA" id="ARBA00022806"/>
    </source>
</evidence>
<dbReference type="Gene3D" id="3.90.320.10">
    <property type="match status" value="1"/>
</dbReference>
<feature type="region of interest" description="Disordered" evidence="4">
    <location>
        <begin position="298"/>
        <end position="329"/>
    </location>
</feature>